<evidence type="ECO:0008006" key="4">
    <source>
        <dbReference type="Google" id="ProtNLM"/>
    </source>
</evidence>
<keyword evidence="3" id="KW-1185">Reference proteome</keyword>
<sequence>MMTDTTPIDRYPTGRYPATGGSRRTWLWALVAVGLVVGVVGAFLLYQKFGTPEIESDVVTYTVVDDSTVQVQFTVTRKDPSQEAVCIIRSRSKDGSETGRREVLIPSSESGTLLMDAPVVTSQRPGMADMYGCSFDVPEYLRAH</sequence>
<evidence type="ECO:0000313" key="2">
    <source>
        <dbReference type="EMBL" id="GES37087.1"/>
    </source>
</evidence>
<evidence type="ECO:0000256" key="1">
    <source>
        <dbReference type="SAM" id="Phobius"/>
    </source>
</evidence>
<gene>
    <name evidence="2" type="ORF">RAJCM14343_2341</name>
</gene>
<protein>
    <recommendedName>
        <fullName evidence="4">DUF4307 domain-containing protein</fullName>
    </recommendedName>
</protein>
<proteinExistence type="predicted"/>
<keyword evidence="1" id="KW-0812">Transmembrane</keyword>
<feature type="transmembrane region" description="Helical" evidence="1">
    <location>
        <begin position="26"/>
        <end position="46"/>
    </location>
</feature>
<dbReference type="Proteomes" id="UP000325466">
    <property type="component" value="Unassembled WGS sequence"/>
</dbReference>
<accession>A0ABQ0YKL6</accession>
<dbReference type="Pfam" id="PF14155">
    <property type="entry name" value="DUF4307"/>
    <property type="match status" value="1"/>
</dbReference>
<dbReference type="InterPro" id="IPR025443">
    <property type="entry name" value="DUF4307"/>
</dbReference>
<organism evidence="2 3">
    <name type="scientific">Rhodococcus aetherivorans</name>
    <dbReference type="NCBI Taxonomy" id="191292"/>
    <lineage>
        <taxon>Bacteria</taxon>
        <taxon>Bacillati</taxon>
        <taxon>Actinomycetota</taxon>
        <taxon>Actinomycetes</taxon>
        <taxon>Mycobacteriales</taxon>
        <taxon>Nocardiaceae</taxon>
        <taxon>Rhodococcus</taxon>
    </lineage>
</organism>
<keyword evidence="1" id="KW-1133">Transmembrane helix</keyword>
<reference evidence="2 3" key="1">
    <citation type="journal article" date="2018" name="Biodegradation">
        <title>1,4-Dioxane degradation characteristics of Rhodococcus aetherivorans JCM 14343.</title>
        <authorList>
            <person name="Inoue D."/>
            <person name="Tsunoda T."/>
            <person name="Yamamoto N."/>
            <person name="Ike M."/>
            <person name="Sei K."/>
        </authorList>
    </citation>
    <scope>NUCLEOTIDE SEQUENCE [LARGE SCALE GENOMIC DNA]</scope>
    <source>
        <strain evidence="2 3">JCM 14343</strain>
    </source>
</reference>
<evidence type="ECO:0000313" key="3">
    <source>
        <dbReference type="Proteomes" id="UP000325466"/>
    </source>
</evidence>
<comment type="caution">
    <text evidence="2">The sequence shown here is derived from an EMBL/GenBank/DDBJ whole genome shotgun (WGS) entry which is preliminary data.</text>
</comment>
<dbReference type="EMBL" id="BLAH01000079">
    <property type="protein sequence ID" value="GES37087.1"/>
    <property type="molecule type" value="Genomic_DNA"/>
</dbReference>
<name>A0ABQ0YKL6_9NOCA</name>
<keyword evidence="1" id="KW-0472">Membrane</keyword>